<accession>A0ABS9L200</accession>
<protein>
    <submittedName>
        <fullName evidence="2">SCP2 sterol-binding domain-containing protein</fullName>
    </submittedName>
</protein>
<feature type="domain" description="SCP2" evidence="1">
    <location>
        <begin position="22"/>
        <end position="115"/>
    </location>
</feature>
<evidence type="ECO:0000313" key="3">
    <source>
        <dbReference type="Proteomes" id="UP001165368"/>
    </source>
</evidence>
<dbReference type="Gene3D" id="3.30.1050.10">
    <property type="entry name" value="SCP2 sterol-binding domain"/>
    <property type="match status" value="1"/>
</dbReference>
<dbReference type="InterPro" id="IPR003033">
    <property type="entry name" value="SCP2_sterol-bd_dom"/>
</dbReference>
<proteinExistence type="predicted"/>
<dbReference type="SUPFAM" id="SSF55718">
    <property type="entry name" value="SCP-like"/>
    <property type="match status" value="1"/>
</dbReference>
<name>A0ABS9L200_9MICC</name>
<dbReference type="Proteomes" id="UP001165368">
    <property type="component" value="Unassembled WGS sequence"/>
</dbReference>
<dbReference type="InterPro" id="IPR036527">
    <property type="entry name" value="SCP2_sterol-bd_dom_sf"/>
</dbReference>
<comment type="caution">
    <text evidence="2">The sequence shown here is derived from an EMBL/GenBank/DDBJ whole genome shotgun (WGS) entry which is preliminary data.</text>
</comment>
<dbReference type="EMBL" id="JAKLTQ010000001">
    <property type="protein sequence ID" value="MCG2620672.1"/>
    <property type="molecule type" value="Genomic_DNA"/>
</dbReference>
<keyword evidence="3" id="KW-1185">Reference proteome</keyword>
<evidence type="ECO:0000259" key="1">
    <source>
        <dbReference type="Pfam" id="PF02036"/>
    </source>
</evidence>
<sequence length="131" mass="13967">MIDSAARNPSTDGTAATFFEDLGRRGSEPLLRKVSGRIRFDLVDGAATESWHLTVDQGELTVARGSAPADCIIRGERSVFQELVGGRRNLMAAVLRGAVVCHGDLELLLAIQRIFPAPPPGWDPAAGTRSA</sequence>
<gene>
    <name evidence="2" type="ORF">LVY72_01965</name>
</gene>
<reference evidence="2" key="1">
    <citation type="submission" date="2022-01" db="EMBL/GenBank/DDBJ databases">
        <authorList>
            <person name="Jo J.-H."/>
            <person name="Im W.-T."/>
        </authorList>
    </citation>
    <scope>NUCLEOTIDE SEQUENCE</scope>
    <source>
        <strain evidence="2">I2-34</strain>
    </source>
</reference>
<evidence type="ECO:0000313" key="2">
    <source>
        <dbReference type="EMBL" id="MCG2620672.1"/>
    </source>
</evidence>
<dbReference type="RefSeq" id="WP_237817764.1">
    <property type="nucleotide sequence ID" value="NZ_JAKLTQ010000001.1"/>
</dbReference>
<dbReference type="Pfam" id="PF02036">
    <property type="entry name" value="SCP2"/>
    <property type="match status" value="1"/>
</dbReference>
<organism evidence="2 3">
    <name type="scientific">Arthrobacter hankyongi</name>
    <dbReference type="NCBI Taxonomy" id="2904801"/>
    <lineage>
        <taxon>Bacteria</taxon>
        <taxon>Bacillati</taxon>
        <taxon>Actinomycetota</taxon>
        <taxon>Actinomycetes</taxon>
        <taxon>Micrococcales</taxon>
        <taxon>Micrococcaceae</taxon>
        <taxon>Arthrobacter</taxon>
    </lineage>
</organism>